<name>A0ABP6T5Q8_9ACTN</name>
<sequence>MHDRPIDPVGMPGGGDVLNPARAFAALGRTPVTEPPLGETLQTITLFTHQTIAAAAEVSITVIAQDQTTTVAHTGTRALALDEGQYRAG</sequence>
<organism evidence="1 2">
    <name type="scientific">Cryptosporangium minutisporangium</name>
    <dbReference type="NCBI Taxonomy" id="113569"/>
    <lineage>
        <taxon>Bacteria</taxon>
        <taxon>Bacillati</taxon>
        <taxon>Actinomycetota</taxon>
        <taxon>Actinomycetes</taxon>
        <taxon>Cryptosporangiales</taxon>
        <taxon>Cryptosporangiaceae</taxon>
        <taxon>Cryptosporangium</taxon>
    </lineage>
</organism>
<dbReference type="RefSeq" id="WP_345731444.1">
    <property type="nucleotide sequence ID" value="NZ_BAAAYN010000042.1"/>
</dbReference>
<dbReference type="EMBL" id="BAAAYN010000042">
    <property type="protein sequence ID" value="GAA3393285.1"/>
    <property type="molecule type" value="Genomic_DNA"/>
</dbReference>
<protein>
    <submittedName>
        <fullName evidence="1">Uncharacterized protein</fullName>
    </submittedName>
</protein>
<evidence type="ECO:0000313" key="2">
    <source>
        <dbReference type="Proteomes" id="UP001501676"/>
    </source>
</evidence>
<comment type="caution">
    <text evidence="1">The sequence shown here is derived from an EMBL/GenBank/DDBJ whole genome shotgun (WGS) entry which is preliminary data.</text>
</comment>
<gene>
    <name evidence="1" type="ORF">GCM10020369_58240</name>
</gene>
<accession>A0ABP6T5Q8</accession>
<dbReference type="Proteomes" id="UP001501676">
    <property type="component" value="Unassembled WGS sequence"/>
</dbReference>
<keyword evidence="2" id="KW-1185">Reference proteome</keyword>
<reference evidence="2" key="1">
    <citation type="journal article" date="2019" name="Int. J. Syst. Evol. Microbiol.">
        <title>The Global Catalogue of Microorganisms (GCM) 10K type strain sequencing project: providing services to taxonomists for standard genome sequencing and annotation.</title>
        <authorList>
            <consortium name="The Broad Institute Genomics Platform"/>
            <consortium name="The Broad Institute Genome Sequencing Center for Infectious Disease"/>
            <person name="Wu L."/>
            <person name="Ma J."/>
        </authorList>
    </citation>
    <scope>NUCLEOTIDE SEQUENCE [LARGE SCALE GENOMIC DNA]</scope>
    <source>
        <strain evidence="2">JCM 9458</strain>
    </source>
</reference>
<evidence type="ECO:0000313" key="1">
    <source>
        <dbReference type="EMBL" id="GAA3393285.1"/>
    </source>
</evidence>
<proteinExistence type="predicted"/>